<feature type="domain" description="Conserved hypothetical protein CHP02391" evidence="1">
    <location>
        <begin position="127"/>
        <end position="240"/>
    </location>
</feature>
<dbReference type="Pfam" id="PF09509">
    <property type="entry name" value="Hypoth_Ymh"/>
    <property type="match status" value="1"/>
</dbReference>
<organism evidence="2 3">
    <name type="scientific">Parasulfitobacter algicola</name>
    <dbReference type="NCBI Taxonomy" id="2614809"/>
    <lineage>
        <taxon>Bacteria</taxon>
        <taxon>Pseudomonadati</taxon>
        <taxon>Pseudomonadota</taxon>
        <taxon>Alphaproteobacteria</taxon>
        <taxon>Rhodobacterales</taxon>
        <taxon>Roseobacteraceae</taxon>
        <taxon>Parasulfitobacter</taxon>
    </lineage>
</organism>
<dbReference type="InterPro" id="IPR012654">
    <property type="entry name" value="CHP02391"/>
</dbReference>
<keyword evidence="3" id="KW-1185">Reference proteome</keyword>
<evidence type="ECO:0000313" key="3">
    <source>
        <dbReference type="Proteomes" id="UP000777935"/>
    </source>
</evidence>
<dbReference type="Proteomes" id="UP000777935">
    <property type="component" value="Unassembled WGS sequence"/>
</dbReference>
<protein>
    <submittedName>
        <fullName evidence="2">TIGR02391 family protein</fullName>
    </submittedName>
</protein>
<proteinExistence type="predicted"/>
<gene>
    <name evidence="2" type="ORF">HRQ87_08360</name>
</gene>
<evidence type="ECO:0000313" key="2">
    <source>
        <dbReference type="EMBL" id="NSX54810.1"/>
    </source>
</evidence>
<dbReference type="NCBIfam" id="TIGR02391">
    <property type="entry name" value="hypoth_ymh"/>
    <property type="match status" value="1"/>
</dbReference>
<accession>A0ABX2IQH8</accession>
<dbReference type="RefSeq" id="WP_174137239.1">
    <property type="nucleotide sequence ID" value="NZ_JABUFE010000004.1"/>
</dbReference>
<dbReference type="EMBL" id="JABUFE010000004">
    <property type="protein sequence ID" value="NSX54810.1"/>
    <property type="molecule type" value="Genomic_DNA"/>
</dbReference>
<name>A0ABX2IQH8_9RHOB</name>
<reference evidence="2 3" key="1">
    <citation type="submission" date="2020-06" db="EMBL/GenBank/DDBJ databases">
        <title>Sulfitobacter algicola sp. nov., isolated from green algae.</title>
        <authorList>
            <person name="Wang C."/>
        </authorList>
    </citation>
    <scope>NUCLEOTIDE SEQUENCE [LARGE SCALE GENOMIC DNA]</scope>
    <source>
        <strain evidence="2 3">1151</strain>
    </source>
</reference>
<evidence type="ECO:0000259" key="1">
    <source>
        <dbReference type="Pfam" id="PF09509"/>
    </source>
</evidence>
<sequence>MHELPANFPDPEVVLAFEPEELAGKLLFFLRERCERGDRAFSIHNLMLETKNSAGHNDRTPSYPREYIERVSLAVSEALAWLQSQGFLVPEPGNESWKLLSRRAKSLKTVTDFDQYVTARRLQRDLLHPEIATNVWIAFVRGDYAEAVFKAMRAVEIAVRTAAGFPEGDHGVPMIRRAFNLKDGPLRDPTQQDAEAEALMHLFAGAIGSYKNPHSHRNVSMDDAQEAIEIVLLASHLLRIVDARRTLDGK</sequence>
<comment type="caution">
    <text evidence="2">The sequence shown here is derived from an EMBL/GenBank/DDBJ whole genome shotgun (WGS) entry which is preliminary data.</text>
</comment>